<keyword evidence="10" id="KW-1185">Reference proteome</keyword>
<dbReference type="InterPro" id="IPR035906">
    <property type="entry name" value="MetI-like_sf"/>
</dbReference>
<evidence type="ECO:0000256" key="4">
    <source>
        <dbReference type="ARBA" id="ARBA00022692"/>
    </source>
</evidence>
<keyword evidence="4 7" id="KW-0812">Transmembrane</keyword>
<dbReference type="STRING" id="361041.VW35_01195"/>
<dbReference type="PANTHER" id="PTHR43163:SF6">
    <property type="entry name" value="DIPEPTIDE TRANSPORT SYSTEM PERMEASE PROTEIN DPPB-RELATED"/>
    <property type="match status" value="1"/>
</dbReference>
<name>A0A0F5LGZ3_9HYPH</name>
<feature type="transmembrane region" description="Helical" evidence="7">
    <location>
        <begin position="247"/>
        <end position="275"/>
    </location>
</feature>
<accession>A0A0F5LGZ3</accession>
<keyword evidence="3" id="KW-1003">Cell membrane</keyword>
<keyword evidence="5 7" id="KW-1133">Transmembrane helix</keyword>
<organism evidence="9 10">
    <name type="scientific">Devosia soli</name>
    <dbReference type="NCBI Taxonomy" id="361041"/>
    <lineage>
        <taxon>Bacteria</taxon>
        <taxon>Pseudomonadati</taxon>
        <taxon>Pseudomonadota</taxon>
        <taxon>Alphaproteobacteria</taxon>
        <taxon>Hyphomicrobiales</taxon>
        <taxon>Devosiaceae</taxon>
        <taxon>Devosia</taxon>
    </lineage>
</organism>
<dbReference type="Pfam" id="PF19300">
    <property type="entry name" value="BPD_transp_1_N"/>
    <property type="match status" value="1"/>
</dbReference>
<dbReference type="SUPFAM" id="SSF161098">
    <property type="entry name" value="MetI-like"/>
    <property type="match status" value="1"/>
</dbReference>
<comment type="subcellular location">
    <subcellularLocation>
        <location evidence="1 7">Cell membrane</location>
        <topology evidence="1 7">Multi-pass membrane protein</topology>
    </subcellularLocation>
</comment>
<dbReference type="GO" id="GO:0055085">
    <property type="term" value="P:transmembrane transport"/>
    <property type="evidence" value="ECO:0007669"/>
    <property type="project" value="InterPro"/>
</dbReference>
<dbReference type="PROSITE" id="PS50928">
    <property type="entry name" value="ABC_TM1"/>
    <property type="match status" value="1"/>
</dbReference>
<feature type="domain" description="ABC transmembrane type-1" evidence="8">
    <location>
        <begin position="96"/>
        <end position="316"/>
    </location>
</feature>
<dbReference type="OrthoDB" id="9807402at2"/>
<dbReference type="PATRIC" id="fig|361041.3.peg.3627"/>
<reference evidence="9 10" key="1">
    <citation type="submission" date="2015-03" db="EMBL/GenBank/DDBJ databases">
        <authorList>
            <person name="Hassan Y.I."/>
            <person name="Lepp D."/>
            <person name="Zhou T."/>
        </authorList>
    </citation>
    <scope>NUCLEOTIDE SEQUENCE [LARGE SCALE GENOMIC DNA]</scope>
    <source>
        <strain evidence="9 10">GH2-10</strain>
    </source>
</reference>
<evidence type="ECO:0000256" key="2">
    <source>
        <dbReference type="ARBA" id="ARBA00022448"/>
    </source>
</evidence>
<dbReference type="EMBL" id="LAJG01000005">
    <property type="protein sequence ID" value="KKB80847.1"/>
    <property type="molecule type" value="Genomic_DNA"/>
</dbReference>
<feature type="transmembrane region" description="Helical" evidence="7">
    <location>
        <begin position="295"/>
        <end position="319"/>
    </location>
</feature>
<dbReference type="Gene3D" id="1.10.3720.10">
    <property type="entry name" value="MetI-like"/>
    <property type="match status" value="1"/>
</dbReference>
<feature type="transmembrane region" description="Helical" evidence="7">
    <location>
        <begin position="131"/>
        <end position="152"/>
    </location>
</feature>
<dbReference type="InterPro" id="IPR045621">
    <property type="entry name" value="BPD_transp_1_N"/>
</dbReference>
<dbReference type="Pfam" id="PF00528">
    <property type="entry name" value="BPD_transp_1"/>
    <property type="match status" value="1"/>
</dbReference>
<evidence type="ECO:0000256" key="5">
    <source>
        <dbReference type="ARBA" id="ARBA00022989"/>
    </source>
</evidence>
<dbReference type="Proteomes" id="UP000033514">
    <property type="component" value="Unassembled WGS sequence"/>
</dbReference>
<proteinExistence type="inferred from homology"/>
<feature type="transmembrane region" description="Helical" evidence="7">
    <location>
        <begin position="182"/>
        <end position="203"/>
    </location>
</feature>
<evidence type="ECO:0000256" key="3">
    <source>
        <dbReference type="ARBA" id="ARBA00022475"/>
    </source>
</evidence>
<evidence type="ECO:0000259" key="8">
    <source>
        <dbReference type="PROSITE" id="PS50928"/>
    </source>
</evidence>
<feature type="transmembrane region" description="Helical" evidence="7">
    <location>
        <begin position="12"/>
        <end position="31"/>
    </location>
</feature>
<dbReference type="CDD" id="cd06261">
    <property type="entry name" value="TM_PBP2"/>
    <property type="match status" value="1"/>
</dbReference>
<dbReference type="AlphaFoldDB" id="A0A0F5LGZ3"/>
<dbReference type="InterPro" id="IPR000515">
    <property type="entry name" value="MetI-like"/>
</dbReference>
<dbReference type="RefSeq" id="WP_046141200.1">
    <property type="nucleotide sequence ID" value="NZ_LAJG01000005.1"/>
</dbReference>
<feature type="transmembrane region" description="Helical" evidence="7">
    <location>
        <begin position="102"/>
        <end position="124"/>
    </location>
</feature>
<dbReference type="GO" id="GO:0005886">
    <property type="term" value="C:plasma membrane"/>
    <property type="evidence" value="ECO:0007669"/>
    <property type="project" value="UniProtKB-SubCell"/>
</dbReference>
<comment type="similarity">
    <text evidence="7">Belongs to the binding-protein-dependent transport system permease family.</text>
</comment>
<comment type="caution">
    <text evidence="9">The sequence shown here is derived from an EMBL/GenBank/DDBJ whole genome shotgun (WGS) entry which is preliminary data.</text>
</comment>
<evidence type="ECO:0000313" key="9">
    <source>
        <dbReference type="EMBL" id="KKB80847.1"/>
    </source>
</evidence>
<gene>
    <name evidence="9" type="ORF">VW35_01195</name>
</gene>
<protein>
    <submittedName>
        <fullName evidence="9">ABC transporter permease</fullName>
    </submittedName>
</protein>
<evidence type="ECO:0000256" key="1">
    <source>
        <dbReference type="ARBA" id="ARBA00004651"/>
    </source>
</evidence>
<keyword evidence="6 7" id="KW-0472">Membrane</keyword>
<evidence type="ECO:0000256" key="7">
    <source>
        <dbReference type="RuleBase" id="RU363032"/>
    </source>
</evidence>
<keyword evidence="2 7" id="KW-0813">Transport</keyword>
<dbReference type="PANTHER" id="PTHR43163">
    <property type="entry name" value="DIPEPTIDE TRANSPORT SYSTEM PERMEASE PROTEIN DPPB-RELATED"/>
    <property type="match status" value="1"/>
</dbReference>
<sequence>MLALIGRRLVNSLAILLVSTFVVFTLVALAGDPLGELRDRQPPVPDNVIAAEEARLGLDQPIPVRYLTWLTGVVQGDFGPSVKPNQNIGAELAPRVGVTLRLVTTAIVIATLLALIAGTVAALYRNRSADHLISTSAFILIALPSFWLAVLLKQGGIVLNKTANARILFTVGDVSVPAPKEFLPLMLDMAGHLILPTIVLTMIHFASWSRYQRTAVVESLSSDHVRFAVLRGLSRNRIVGAHVMRPALIPIVTVVALDLPALLSGAVITETVFQWRGMGGFLLESIANRDANAVMAWLLVAAVAVVFFNLLADIVYAVIDPRVRYGQA</sequence>
<evidence type="ECO:0000256" key="6">
    <source>
        <dbReference type="ARBA" id="ARBA00023136"/>
    </source>
</evidence>
<evidence type="ECO:0000313" key="10">
    <source>
        <dbReference type="Proteomes" id="UP000033514"/>
    </source>
</evidence>